<evidence type="ECO:0000313" key="7">
    <source>
        <dbReference type="Proteomes" id="UP000248480"/>
    </source>
</evidence>
<evidence type="ECO:0000256" key="1">
    <source>
        <dbReference type="ARBA" id="ARBA00004141"/>
    </source>
</evidence>
<comment type="similarity">
    <text evidence="2">Belongs to the L6 tetraspanin family.</text>
</comment>
<evidence type="ECO:0000256" key="2">
    <source>
        <dbReference type="ARBA" id="ARBA00006193"/>
    </source>
</evidence>
<gene>
    <name evidence="8" type="primary">TM4SF1</name>
</gene>
<evidence type="ECO:0000256" key="5">
    <source>
        <dbReference type="ARBA" id="ARBA00023136"/>
    </source>
</evidence>
<sequence>MCYSRCARCIGQFLLALAVLCIVANILLYFPNGETKYASEDHLSRFVWFFSGIGGGGLLMFLPASVFISLEEEDCCGCCGHHNCGKRCVMLSSVLAALIGIAGSGYCVIVAALGLAEGPVCKNLFGEWNYTFASTEGEYLLDSSTWSQCVEPKHIVKWNVTLFSILLALGGIEFILCLIQIINGVLGGICGYCGSRQQNMTAKRTTSRQSHNLLYFFVIYVFYLY</sequence>
<reference evidence="8" key="1">
    <citation type="submission" date="2025-08" db="UniProtKB">
        <authorList>
            <consortium name="RefSeq"/>
        </authorList>
    </citation>
    <scope>IDENTIFICATION</scope>
</reference>
<dbReference type="CTD" id="4071"/>
<feature type="transmembrane region" description="Helical" evidence="6">
    <location>
        <begin position="206"/>
        <end position="223"/>
    </location>
</feature>
<evidence type="ECO:0000256" key="4">
    <source>
        <dbReference type="ARBA" id="ARBA00022989"/>
    </source>
</evidence>
<dbReference type="AlphaFoldDB" id="A0A2Y9ED05"/>
<protein>
    <submittedName>
        <fullName evidence="8">Transmembrane 4 L6 family member 1</fullName>
    </submittedName>
</protein>
<dbReference type="RefSeq" id="XP_004391419.2">
    <property type="nucleotide sequence ID" value="XM_004391362.3"/>
</dbReference>
<evidence type="ECO:0000256" key="6">
    <source>
        <dbReference type="SAM" id="Phobius"/>
    </source>
</evidence>
<dbReference type="OrthoDB" id="8697884at2759"/>
<comment type="subcellular location">
    <subcellularLocation>
        <location evidence="1">Membrane</location>
        <topology evidence="1">Multi-pass membrane protein</topology>
    </subcellularLocation>
</comment>
<proteinExistence type="inferred from homology"/>
<dbReference type="KEGG" id="tmu:101344474"/>
<evidence type="ECO:0000313" key="8">
    <source>
        <dbReference type="RefSeq" id="XP_004391419.2"/>
    </source>
</evidence>
<feature type="transmembrane region" description="Helical" evidence="6">
    <location>
        <begin position="12"/>
        <end position="31"/>
    </location>
</feature>
<keyword evidence="3 6" id="KW-0812">Transmembrane</keyword>
<evidence type="ECO:0000256" key="3">
    <source>
        <dbReference type="ARBA" id="ARBA00022692"/>
    </source>
</evidence>
<dbReference type="PANTHER" id="PTHR14198">
    <property type="entry name" value="TRANSMEMBRANE 4 L6 FAMILY MEMBER 1-RELATED"/>
    <property type="match status" value="1"/>
</dbReference>
<dbReference type="STRING" id="127582.A0A2Y9ED05"/>
<dbReference type="InterPro" id="IPR008661">
    <property type="entry name" value="L6_membrane"/>
</dbReference>
<accession>A0A2Y9ED05</accession>
<name>A0A2Y9ED05_TRIMA</name>
<feature type="transmembrane region" description="Helical" evidence="6">
    <location>
        <begin position="46"/>
        <end position="68"/>
    </location>
</feature>
<dbReference type="GeneID" id="101344474"/>
<keyword evidence="4 6" id="KW-1133">Transmembrane helix</keyword>
<dbReference type="Proteomes" id="UP000248480">
    <property type="component" value="Unplaced"/>
</dbReference>
<dbReference type="FunCoup" id="A0A2Y9ED05">
    <property type="interactions" value="533"/>
</dbReference>
<dbReference type="InParanoid" id="A0A2Y9ED05"/>
<organism evidence="7 8">
    <name type="scientific">Trichechus manatus latirostris</name>
    <name type="common">Florida manatee</name>
    <dbReference type="NCBI Taxonomy" id="127582"/>
    <lineage>
        <taxon>Eukaryota</taxon>
        <taxon>Metazoa</taxon>
        <taxon>Chordata</taxon>
        <taxon>Craniata</taxon>
        <taxon>Vertebrata</taxon>
        <taxon>Euteleostomi</taxon>
        <taxon>Mammalia</taxon>
        <taxon>Eutheria</taxon>
        <taxon>Afrotheria</taxon>
        <taxon>Sirenia</taxon>
        <taxon>Trichechidae</taxon>
        <taxon>Trichechus</taxon>
    </lineage>
</organism>
<dbReference type="Pfam" id="PF05805">
    <property type="entry name" value="L6_membrane"/>
    <property type="match status" value="1"/>
</dbReference>
<keyword evidence="7" id="KW-1185">Reference proteome</keyword>
<feature type="transmembrane region" description="Helical" evidence="6">
    <location>
        <begin position="89"/>
        <end position="116"/>
    </location>
</feature>
<feature type="transmembrane region" description="Helical" evidence="6">
    <location>
        <begin position="162"/>
        <end position="194"/>
    </location>
</feature>
<keyword evidence="5 6" id="KW-0472">Membrane</keyword>
<dbReference type="GO" id="GO:0016020">
    <property type="term" value="C:membrane"/>
    <property type="evidence" value="ECO:0007669"/>
    <property type="project" value="UniProtKB-SubCell"/>
</dbReference>
<dbReference type="PANTHER" id="PTHR14198:SF18">
    <property type="entry name" value="TRANSMEMBRANE 4 L6 FAMILY MEMBER 1"/>
    <property type="match status" value="1"/>
</dbReference>